<evidence type="ECO:0000313" key="7">
    <source>
        <dbReference type="EMBL" id="EDK14108.1"/>
    </source>
</evidence>
<sequence length="284" mass="31133">MEGIGTTLQSEDDEISIKSLVPGAPAERSKKLHPGDKIIGVGQATGDIEDVVGWRLEDLVEKIKGKKGTKVRLEIEPAKGGKSRIITLVRDKVRIEDQAAKLTFEKVSGKNIAVIKIPSFYIGLTEDVKKLLVKLENQKAEALIVDLRENGGGALTEAVALSGLFIADGPVVQVRDAYQRIRVHEDDDATQQYKGLLFVMINRYSASASEIFAAAMQDYRRGIIIGQNTFGKGTVQQSRSLNFIYDLDQSPLGVLQYTIQKFYRVNGGSTQLKGVAADINFPKL</sequence>
<keyword evidence="4 5" id="KW-0720">Serine protease</keyword>
<evidence type="ECO:0000256" key="4">
    <source>
        <dbReference type="ARBA" id="ARBA00022825"/>
    </source>
</evidence>
<dbReference type="MEROPS" id="S41.001"/>
<dbReference type="Gene3D" id="3.90.226.10">
    <property type="entry name" value="2-enoyl-CoA Hydratase, Chain A, domain 1"/>
    <property type="match status" value="1"/>
</dbReference>
<keyword evidence="2 5" id="KW-0645">Protease</keyword>
<dbReference type="GO" id="GO:0006508">
    <property type="term" value="P:proteolysis"/>
    <property type="evidence" value="ECO:0007669"/>
    <property type="project" value="UniProtKB-KW"/>
</dbReference>
<accession>A4NXQ9</accession>
<gene>
    <name evidence="7" type="ORF">CGSHiR3021_08431</name>
</gene>
<dbReference type="AlphaFoldDB" id="A4NXQ9"/>
<dbReference type="InterPro" id="IPR004447">
    <property type="entry name" value="Peptidase_S41A"/>
</dbReference>
<dbReference type="SUPFAM" id="SSF50156">
    <property type="entry name" value="PDZ domain-like"/>
    <property type="match status" value="1"/>
</dbReference>
<dbReference type="EC" id="3.4.21.102" evidence="7"/>
<dbReference type="CDD" id="cd06782">
    <property type="entry name" value="cpPDZ_CPP-like"/>
    <property type="match status" value="1"/>
</dbReference>
<dbReference type="GO" id="GO:0007165">
    <property type="term" value="P:signal transduction"/>
    <property type="evidence" value="ECO:0007669"/>
    <property type="project" value="TreeGrafter"/>
</dbReference>
<dbReference type="Gene3D" id="2.30.42.10">
    <property type="match status" value="1"/>
</dbReference>
<protein>
    <submittedName>
        <fullName evidence="7">Carboxy-terminal protease</fullName>
        <ecNumber evidence="7">3.4.21.102</ecNumber>
    </submittedName>
</protein>
<dbReference type="InterPro" id="IPR001478">
    <property type="entry name" value="PDZ"/>
</dbReference>
<dbReference type="Proteomes" id="UP000005596">
    <property type="component" value="Unassembled WGS sequence"/>
</dbReference>
<dbReference type="EMBL" id="AAZJ01000004">
    <property type="protein sequence ID" value="EDK14108.1"/>
    <property type="molecule type" value="Genomic_DNA"/>
</dbReference>
<dbReference type="CDD" id="cd07560">
    <property type="entry name" value="Peptidase_S41_CPP"/>
    <property type="match status" value="1"/>
</dbReference>
<evidence type="ECO:0000256" key="3">
    <source>
        <dbReference type="ARBA" id="ARBA00022801"/>
    </source>
</evidence>
<dbReference type="GO" id="GO:0030288">
    <property type="term" value="C:outer membrane-bounded periplasmic space"/>
    <property type="evidence" value="ECO:0007669"/>
    <property type="project" value="TreeGrafter"/>
</dbReference>
<organism evidence="7 8">
    <name type="scientific">Haemophilus influenzae 22.4-21</name>
    <dbReference type="NCBI Taxonomy" id="375063"/>
    <lineage>
        <taxon>Bacteria</taxon>
        <taxon>Pseudomonadati</taxon>
        <taxon>Pseudomonadota</taxon>
        <taxon>Gammaproteobacteria</taxon>
        <taxon>Pasteurellales</taxon>
        <taxon>Pasteurellaceae</taxon>
        <taxon>Haemophilus</taxon>
    </lineage>
</organism>
<evidence type="ECO:0000256" key="2">
    <source>
        <dbReference type="ARBA" id="ARBA00022670"/>
    </source>
</evidence>
<dbReference type="PANTHER" id="PTHR32060">
    <property type="entry name" value="TAIL-SPECIFIC PROTEASE"/>
    <property type="match status" value="1"/>
</dbReference>
<dbReference type="SUPFAM" id="SSF52096">
    <property type="entry name" value="ClpP/crotonase"/>
    <property type="match status" value="1"/>
</dbReference>
<proteinExistence type="inferred from homology"/>
<dbReference type="InterPro" id="IPR029045">
    <property type="entry name" value="ClpP/crotonase-like_dom_sf"/>
</dbReference>
<dbReference type="PANTHER" id="PTHR32060:SF22">
    <property type="entry name" value="CARBOXYL-TERMINAL-PROCESSING PEPTIDASE 3, CHLOROPLASTIC"/>
    <property type="match status" value="1"/>
</dbReference>
<dbReference type="SMART" id="SM00245">
    <property type="entry name" value="TSPc"/>
    <property type="match status" value="1"/>
</dbReference>
<dbReference type="Pfam" id="PF00595">
    <property type="entry name" value="PDZ"/>
    <property type="match status" value="1"/>
</dbReference>
<dbReference type="BioCyc" id="HINF375063:G119K-955-MONOMER"/>
<dbReference type="Pfam" id="PF03572">
    <property type="entry name" value="Peptidase_S41"/>
    <property type="match status" value="1"/>
</dbReference>
<dbReference type="GO" id="GO:0004252">
    <property type="term" value="F:serine-type endopeptidase activity"/>
    <property type="evidence" value="ECO:0007669"/>
    <property type="project" value="UniProtKB-EC"/>
</dbReference>
<dbReference type="InterPro" id="IPR036034">
    <property type="entry name" value="PDZ_sf"/>
</dbReference>
<keyword evidence="3 5" id="KW-0378">Hydrolase</keyword>
<reference evidence="7 8" key="1">
    <citation type="journal article" date="2007" name="Genome Biol.">
        <title>Characterization and modeling of the Haemophilus influenzae core and supragenomes based on the complete genomic sequences of Rd and 12 clinical nontypeable strains.</title>
        <authorList>
            <person name="Hogg J.S."/>
            <person name="Hu F.Z."/>
            <person name="Janto B."/>
            <person name="Boissy R."/>
            <person name="Hayes J."/>
            <person name="Keefe R."/>
            <person name="Post J.C."/>
            <person name="Ehrlich G.D."/>
        </authorList>
    </citation>
    <scope>NUCLEOTIDE SEQUENCE [LARGE SCALE GENOMIC DNA]</scope>
    <source>
        <strain evidence="7 8">22.4-21</strain>
    </source>
</reference>
<name>A4NXQ9_HAEIF</name>
<evidence type="ECO:0000256" key="5">
    <source>
        <dbReference type="RuleBase" id="RU004404"/>
    </source>
</evidence>
<evidence type="ECO:0000259" key="6">
    <source>
        <dbReference type="PROSITE" id="PS50106"/>
    </source>
</evidence>
<feature type="domain" description="PDZ" evidence="6">
    <location>
        <begin position="1"/>
        <end position="64"/>
    </location>
</feature>
<dbReference type="InterPro" id="IPR005151">
    <property type="entry name" value="Tail-specific_protease"/>
</dbReference>
<evidence type="ECO:0000256" key="1">
    <source>
        <dbReference type="ARBA" id="ARBA00009179"/>
    </source>
</evidence>
<dbReference type="NCBIfam" id="TIGR00225">
    <property type="entry name" value="prc"/>
    <property type="match status" value="1"/>
</dbReference>
<evidence type="ECO:0000313" key="8">
    <source>
        <dbReference type="Proteomes" id="UP000005596"/>
    </source>
</evidence>
<comment type="similarity">
    <text evidence="1 5">Belongs to the peptidase S41A family.</text>
</comment>
<dbReference type="PROSITE" id="PS50106">
    <property type="entry name" value="PDZ"/>
    <property type="match status" value="1"/>
</dbReference>
<dbReference type="SMART" id="SM00228">
    <property type="entry name" value="PDZ"/>
    <property type="match status" value="1"/>
</dbReference>